<gene>
    <name evidence="4" type="ORF">QTG54_006023</name>
</gene>
<feature type="region of interest" description="Disordered" evidence="2">
    <location>
        <begin position="106"/>
        <end position="155"/>
    </location>
</feature>
<keyword evidence="1" id="KW-0175">Coiled coil</keyword>
<feature type="compositionally biased region" description="Basic and acidic residues" evidence="2">
    <location>
        <begin position="131"/>
        <end position="140"/>
    </location>
</feature>
<accession>A0AAD8YC34</accession>
<feature type="compositionally biased region" description="Acidic residues" evidence="2">
    <location>
        <begin position="337"/>
        <end position="351"/>
    </location>
</feature>
<evidence type="ECO:0000259" key="3">
    <source>
        <dbReference type="Pfam" id="PF18210"/>
    </source>
</evidence>
<protein>
    <recommendedName>
        <fullName evidence="3">Knl1 C-terminal RWD domain-containing protein</fullName>
    </recommendedName>
</protein>
<feature type="compositionally biased region" description="Low complexity" evidence="2">
    <location>
        <begin position="141"/>
        <end position="155"/>
    </location>
</feature>
<keyword evidence="5" id="KW-1185">Reference proteome</keyword>
<feature type="region of interest" description="Disordered" evidence="2">
    <location>
        <begin position="671"/>
        <end position="692"/>
    </location>
</feature>
<evidence type="ECO:0000313" key="4">
    <source>
        <dbReference type="EMBL" id="KAK1743402.1"/>
    </source>
</evidence>
<organism evidence="4 5">
    <name type="scientific">Skeletonema marinoi</name>
    <dbReference type="NCBI Taxonomy" id="267567"/>
    <lineage>
        <taxon>Eukaryota</taxon>
        <taxon>Sar</taxon>
        <taxon>Stramenopiles</taxon>
        <taxon>Ochrophyta</taxon>
        <taxon>Bacillariophyta</taxon>
        <taxon>Coscinodiscophyceae</taxon>
        <taxon>Thalassiosirophycidae</taxon>
        <taxon>Thalassiosirales</taxon>
        <taxon>Skeletonemataceae</taxon>
        <taxon>Skeletonema</taxon>
        <taxon>Skeletonema marinoi-dohrnii complex</taxon>
    </lineage>
</organism>
<feature type="compositionally biased region" description="Low complexity" evidence="2">
    <location>
        <begin position="54"/>
        <end position="67"/>
    </location>
</feature>
<feature type="compositionally biased region" description="Basic and acidic residues" evidence="2">
    <location>
        <begin position="33"/>
        <end position="46"/>
    </location>
</feature>
<dbReference type="InterPro" id="IPR040850">
    <property type="entry name" value="Knl1_RWD_C"/>
</dbReference>
<feature type="domain" description="Knl1 C-terminal RWD" evidence="3">
    <location>
        <begin position="1213"/>
        <end position="1338"/>
    </location>
</feature>
<feature type="compositionally biased region" description="Basic and acidic residues" evidence="2">
    <location>
        <begin position="766"/>
        <end position="782"/>
    </location>
</feature>
<feature type="region of interest" description="Disordered" evidence="2">
    <location>
        <begin position="748"/>
        <end position="782"/>
    </location>
</feature>
<evidence type="ECO:0000313" key="5">
    <source>
        <dbReference type="Proteomes" id="UP001224775"/>
    </source>
</evidence>
<feature type="coiled-coil region" evidence="1">
    <location>
        <begin position="232"/>
        <end position="259"/>
    </location>
</feature>
<proteinExistence type="predicted"/>
<feature type="region of interest" description="Disordered" evidence="2">
    <location>
        <begin position="332"/>
        <end position="383"/>
    </location>
</feature>
<reference evidence="4" key="1">
    <citation type="submission" date="2023-06" db="EMBL/GenBank/DDBJ databases">
        <title>Survivors Of The Sea: Transcriptome response of Skeletonema marinoi to long-term dormancy.</title>
        <authorList>
            <person name="Pinder M.I.M."/>
            <person name="Kourtchenko O."/>
            <person name="Robertson E.K."/>
            <person name="Larsson T."/>
            <person name="Maumus F."/>
            <person name="Osuna-Cruz C.M."/>
            <person name="Vancaester E."/>
            <person name="Stenow R."/>
            <person name="Vandepoele K."/>
            <person name="Ploug H."/>
            <person name="Bruchert V."/>
            <person name="Godhe A."/>
            <person name="Topel M."/>
        </authorList>
    </citation>
    <scope>NUCLEOTIDE SEQUENCE</scope>
    <source>
        <strain evidence="4">R05AC</strain>
    </source>
</reference>
<dbReference type="Proteomes" id="UP001224775">
    <property type="component" value="Unassembled WGS sequence"/>
</dbReference>
<feature type="compositionally biased region" description="Polar residues" evidence="2">
    <location>
        <begin position="590"/>
        <end position="607"/>
    </location>
</feature>
<feature type="coiled-coil region" evidence="1">
    <location>
        <begin position="1197"/>
        <end position="1241"/>
    </location>
</feature>
<feature type="region of interest" description="Disordered" evidence="2">
    <location>
        <begin position="1"/>
        <end position="87"/>
    </location>
</feature>
<feature type="region of interest" description="Disordered" evidence="2">
    <location>
        <begin position="489"/>
        <end position="654"/>
    </location>
</feature>
<comment type="caution">
    <text evidence="4">The sequence shown here is derived from an EMBL/GenBank/DDBJ whole genome shotgun (WGS) entry which is preliminary data.</text>
</comment>
<name>A0AAD8YC34_9STRA</name>
<dbReference type="Pfam" id="PF18210">
    <property type="entry name" value="Knl1_RWD_C"/>
    <property type="match status" value="1"/>
</dbReference>
<evidence type="ECO:0000256" key="1">
    <source>
        <dbReference type="SAM" id="Coils"/>
    </source>
</evidence>
<feature type="compositionally biased region" description="Basic and acidic residues" evidence="2">
    <location>
        <begin position="608"/>
        <end position="623"/>
    </location>
</feature>
<sequence>MPTSSTNNRRKSIAVAPTGENGPINRASPSVRFEAKDVASSKRRESLPASAIPNKNYSNNNHTNNNNSAVTPGKKSSNRKSSGEDNPDVVLAYHFEGLSRTPYSTKKRKTLGLKERQHNHLITEGSGRISQEMKRSRTDDSSSTTANNSNNNALNDTFNMGGNTAEINSVLYATSSGAGGYDVNESMMSMESKSSSAASSTASSEMDALNVTTLSDTHEYTASSFIQATKFRNVLDERAKSLFAEAEAAKRKKRKEQEEAAASVAAEATQTVDLQETLGGLLSDVEKNSGEPSATLELEDLTLNFSVGDLTQNATQNLGGLLTDLNEKQNVAKSSIQEEDEDGDDNNDEIEFTSHQKSRTPRKSDVSVMSKASEDETKSVGNLDELLAESESFIEEDERQSSFVESTASGNQLNGILGDSPAPAVANNNIAKASPSSLCPSPSFVSGKKARASPVVLKRMGGDMSTIHKLTASLKKENKQKRMSLPVLAAGNQLRPKMRFSMDPPGVMNETPASPEPATRSDAIDSPARNTRSAKKSPAADSPARNTRSARKSPLSPIPTVDSPARNTRSAARKSPAAESPARNTRGARKNNSPSPARSLFNESTSSGEKKQAPEISEPKEDLSSEYPFLSLGDDPPSNAAAGDTLSYSDGEGTQTAVFNEFNDLLQEDSGEIEFTSRQSAKKKKKRRETAETADLAGLLTELASDDEEYAQTTTPRASAINTPKSILNSSGKKAGKKSVAFGSPEAAEYNVESPSVSMTPMHPKSVKERWAVPDEMDEKTTELEGGMADLLAAQGSNSASMDPMDQSYEMTTELESKLDVLLENRDEESVFSLPSVSVELSRDSSKDDMSMVEPTQTIALEGNLASLADVHQNGRAAMPSEATETINIENTITSLVGKAGGEETMEDVTLPSLPDATQTIDIEKSMGSVLRAGEQHLASESTEPSQTIQLNPDLDDLLNEACSPQHHHSDSIEFSSKHVAGEDDTVSELGMRGMTSHELQNNQEVRQGLERIVESTPPEPVDLTLNEIIAKGGVALGQLTHPGADVIVNALNIALEASSLSLVNEESEKILSSVVEQIEANEFDVDAEYNAIAENNEDLLRLVQERLRSAGDASGMKKMMNELAKGVNATIDVEWNGWLSQVAEVYNQELSNAILPVLENELAAISDKAAMIDKNREQVALPMLIRSARRETKKNLLRTKAEVATFHDEVSELEAELEEAERQLKKLQSSQQKISQLSKSVESAHELHCKEQDNRQTADSSYFKFFSIEKLHNWVLTGSSNSSLSLVFRGASSPYLTLSFSITDTMVVSLDASMNEVPRSAQSFLSESRKKRFHPAVIGFLSNKMSLLCEDLKNMRLLSSSEIPSVIHFAELRAARIEEAAKEIDTILNRCRDSFLQPSDTLKHEYEFTAFFKNSSKKRDRLRVTLSIADCYPFAPLDLHLQSSSNQFDIDSMNRRLRKIAKPGFGALTRVIDAVHALVL</sequence>
<dbReference type="EMBL" id="JATAAI010000009">
    <property type="protein sequence ID" value="KAK1743402.1"/>
    <property type="molecule type" value="Genomic_DNA"/>
</dbReference>
<evidence type="ECO:0000256" key="2">
    <source>
        <dbReference type="SAM" id="MobiDB-lite"/>
    </source>
</evidence>